<organism evidence="1 2">
    <name type="scientific">Sulfuriferula nivalis</name>
    <dbReference type="NCBI Taxonomy" id="2675298"/>
    <lineage>
        <taxon>Bacteria</taxon>
        <taxon>Pseudomonadati</taxon>
        <taxon>Pseudomonadota</taxon>
        <taxon>Betaproteobacteria</taxon>
        <taxon>Nitrosomonadales</taxon>
        <taxon>Sulfuricellaceae</taxon>
        <taxon>Sulfuriferula</taxon>
    </lineage>
</organism>
<evidence type="ECO:0000313" key="1">
    <source>
        <dbReference type="EMBL" id="BBP01160.1"/>
    </source>
</evidence>
<accession>A0A809SHW9</accession>
<proteinExistence type="predicted"/>
<gene>
    <name evidence="1" type="ORF">SFSGTM_18680</name>
</gene>
<dbReference type="Proteomes" id="UP000463939">
    <property type="component" value="Chromosome"/>
</dbReference>
<sequence length="107" mass="12171">MKKLKFIGSSLDDLKDFPAEVRREAGFELDAIQRGQMPSDFKPMLAVGSGVYEIRLHILGEWRVIYVAKHADAVYVLHAFQKKTQKTRHEDIALAARRYQLIGAGNE</sequence>
<dbReference type="KEGG" id="sniv:SFSGTM_18680"/>
<dbReference type="RefSeq" id="WP_162084969.1">
    <property type="nucleotide sequence ID" value="NZ_AP021881.1"/>
</dbReference>
<name>A0A809SHW9_9PROT</name>
<evidence type="ECO:0000313" key="2">
    <source>
        <dbReference type="Proteomes" id="UP000463939"/>
    </source>
</evidence>
<evidence type="ECO:0008006" key="3">
    <source>
        <dbReference type="Google" id="ProtNLM"/>
    </source>
</evidence>
<dbReference type="AlphaFoldDB" id="A0A809SHW9"/>
<keyword evidence="2" id="KW-1185">Reference proteome</keyword>
<dbReference type="EMBL" id="AP021881">
    <property type="protein sequence ID" value="BBP01160.1"/>
    <property type="molecule type" value="Genomic_DNA"/>
</dbReference>
<protein>
    <recommendedName>
        <fullName evidence="3">Type II toxin-antitoxin system RelE/ParE family toxin</fullName>
    </recommendedName>
</protein>
<reference evidence="2" key="1">
    <citation type="submission" date="2019-11" db="EMBL/GenBank/DDBJ databases">
        <title>Isolation and characterization of a novel species in the genus Sulfuriferula.</title>
        <authorList>
            <person name="Mochizuki J."/>
            <person name="Kojima H."/>
            <person name="Fukui M."/>
        </authorList>
    </citation>
    <scope>NUCLEOTIDE SEQUENCE [LARGE SCALE GENOMIC DNA]</scope>
    <source>
        <strain evidence="2">SGTM</strain>
    </source>
</reference>
<dbReference type="Pfam" id="PF05973">
    <property type="entry name" value="Gp49"/>
    <property type="match status" value="1"/>
</dbReference>
<dbReference type="InterPro" id="IPR009241">
    <property type="entry name" value="HigB-like"/>
</dbReference>